<dbReference type="EMBL" id="CANTFL010000885">
    <property type="protein sequence ID" value="CAI5728471.1"/>
    <property type="molecule type" value="Genomic_DNA"/>
</dbReference>
<name>A0AAV0TW13_HYABA</name>
<keyword evidence="2" id="KW-0812">Transmembrane</keyword>
<feature type="compositionally biased region" description="Low complexity" evidence="1">
    <location>
        <begin position="111"/>
        <end position="120"/>
    </location>
</feature>
<keyword evidence="5" id="KW-1185">Reference proteome</keyword>
<organism evidence="4 5">
    <name type="scientific">Hyaloperonospora brassicae</name>
    <name type="common">Brassica downy mildew</name>
    <name type="synonym">Peronospora brassicae</name>
    <dbReference type="NCBI Taxonomy" id="162125"/>
    <lineage>
        <taxon>Eukaryota</taxon>
        <taxon>Sar</taxon>
        <taxon>Stramenopiles</taxon>
        <taxon>Oomycota</taxon>
        <taxon>Peronosporomycetes</taxon>
        <taxon>Peronosporales</taxon>
        <taxon>Peronosporaceae</taxon>
        <taxon>Hyaloperonospora</taxon>
    </lineage>
</organism>
<reference evidence="4" key="1">
    <citation type="submission" date="2022-12" db="EMBL/GenBank/DDBJ databases">
        <authorList>
            <person name="Webb A."/>
        </authorList>
    </citation>
    <scope>NUCLEOTIDE SEQUENCE</scope>
    <source>
        <strain evidence="4">Hp1</strain>
    </source>
</reference>
<feature type="compositionally biased region" description="Pro residues" evidence="1">
    <location>
        <begin position="134"/>
        <end position="157"/>
    </location>
</feature>
<feature type="compositionally biased region" description="Polar residues" evidence="1">
    <location>
        <begin position="408"/>
        <end position="436"/>
    </location>
</feature>
<feature type="compositionally biased region" description="Low complexity" evidence="1">
    <location>
        <begin position="246"/>
        <end position="272"/>
    </location>
</feature>
<keyword evidence="2" id="KW-1133">Transmembrane helix</keyword>
<protein>
    <submittedName>
        <fullName evidence="4">Uncharacterized protein</fullName>
    </submittedName>
</protein>
<evidence type="ECO:0000256" key="2">
    <source>
        <dbReference type="SAM" id="Phobius"/>
    </source>
</evidence>
<sequence>MRAWLVAAALGVSLPSLVWRHARVTAEPCDEICYTTELTGFGPGGAAGCSCSGARATRSGPGGCSCGQCYHETNGAVIGYAISSDGTCSYGTDCGDCTRSPVTPDAETNAPSPDSDTPSVTTPPTPSRATPTEPLSPTPAPIPPPSTPPPPPPPPPATAATEPTTDAPLTAPPAPAPGASLNPTPAPPLNLGTSSDARPELPSVSPFDPPSNLLLGLPSTASSGTSLDLTFGTSPSTTDKNNTPPATSASSSSASGSHDAGKTAGSSDSATSSDKSIETWQIALIICCGVLVFTVAVVSVLSCYCKARNRLNENEDDRADATYYQQQYPRQRDDGVGLEGVATPAMFSQRPASSYCHARSGSSGSLTNETKLMYASSANSDSSDMLGTGLLPVHKRTSSGGPFGSVGSCTTDFRPSASNVSVGRQLRPEQTCSSARQADVEL</sequence>
<feature type="region of interest" description="Disordered" evidence="1">
    <location>
        <begin position="102"/>
        <end position="272"/>
    </location>
</feature>
<feature type="compositionally biased region" description="Polar residues" evidence="1">
    <location>
        <begin position="219"/>
        <end position="245"/>
    </location>
</feature>
<dbReference type="AlphaFoldDB" id="A0AAV0TW13"/>
<evidence type="ECO:0000313" key="5">
    <source>
        <dbReference type="Proteomes" id="UP001162031"/>
    </source>
</evidence>
<comment type="caution">
    <text evidence="4">The sequence shown here is derived from an EMBL/GenBank/DDBJ whole genome shotgun (WGS) entry which is preliminary data.</text>
</comment>
<feature type="compositionally biased region" description="Low complexity" evidence="1">
    <location>
        <begin position="158"/>
        <end position="169"/>
    </location>
</feature>
<evidence type="ECO:0000313" key="4">
    <source>
        <dbReference type="EMBL" id="CAI5728471.1"/>
    </source>
</evidence>
<dbReference type="Proteomes" id="UP001162031">
    <property type="component" value="Unassembled WGS sequence"/>
</dbReference>
<feature type="signal peptide" evidence="3">
    <location>
        <begin position="1"/>
        <end position="26"/>
    </location>
</feature>
<keyword evidence="2" id="KW-0472">Membrane</keyword>
<feature type="transmembrane region" description="Helical" evidence="2">
    <location>
        <begin position="280"/>
        <end position="304"/>
    </location>
</feature>
<dbReference type="PRINTS" id="PR01217">
    <property type="entry name" value="PRICHEXTENSN"/>
</dbReference>
<keyword evidence="3" id="KW-0732">Signal</keyword>
<proteinExistence type="predicted"/>
<gene>
    <name evidence="4" type="ORF">HBR001_LOCUS4333</name>
</gene>
<accession>A0AAV0TW13</accession>
<feature type="chain" id="PRO_5043773905" evidence="3">
    <location>
        <begin position="27"/>
        <end position="442"/>
    </location>
</feature>
<feature type="region of interest" description="Disordered" evidence="1">
    <location>
        <begin position="408"/>
        <end position="442"/>
    </location>
</feature>
<evidence type="ECO:0000256" key="3">
    <source>
        <dbReference type="SAM" id="SignalP"/>
    </source>
</evidence>
<evidence type="ECO:0000256" key="1">
    <source>
        <dbReference type="SAM" id="MobiDB-lite"/>
    </source>
</evidence>